<sequence>MAFGHASYGIINFYVASPATSERRESSAPSHLCPTSEGHDPAYQPPPFSSASTFVVRRQWRKQLSSFRCPHPVKKISRIEIYFQIRYVVEPQIIAAVGTPSPPFVVVHPSVGLSDRITPILEPLIPLAIFLPRLKRAATLRPEEKN</sequence>
<evidence type="ECO:0000256" key="1">
    <source>
        <dbReference type="SAM" id="MobiDB-lite"/>
    </source>
</evidence>
<comment type="caution">
    <text evidence="2">The sequence shown here is derived from an EMBL/GenBank/DDBJ whole genome shotgun (WGS) entry which is preliminary data.</text>
</comment>
<name>A0AAW2PRT3_9LAMI</name>
<protein>
    <submittedName>
        <fullName evidence="2">Uncharacterized protein</fullName>
    </submittedName>
</protein>
<gene>
    <name evidence="2" type="ORF">Sangu_0680000</name>
</gene>
<evidence type="ECO:0000313" key="2">
    <source>
        <dbReference type="EMBL" id="KAL0358306.1"/>
    </source>
</evidence>
<dbReference type="AlphaFoldDB" id="A0AAW2PRT3"/>
<dbReference type="EMBL" id="JACGWK010000004">
    <property type="protein sequence ID" value="KAL0358306.1"/>
    <property type="molecule type" value="Genomic_DNA"/>
</dbReference>
<feature type="region of interest" description="Disordered" evidence="1">
    <location>
        <begin position="25"/>
        <end position="48"/>
    </location>
</feature>
<proteinExistence type="predicted"/>
<accession>A0AAW2PRT3</accession>
<reference evidence="2" key="2">
    <citation type="journal article" date="2024" name="Plant">
        <title>Genomic evolution and insights into agronomic trait innovations of Sesamum species.</title>
        <authorList>
            <person name="Miao H."/>
            <person name="Wang L."/>
            <person name="Qu L."/>
            <person name="Liu H."/>
            <person name="Sun Y."/>
            <person name="Le M."/>
            <person name="Wang Q."/>
            <person name="Wei S."/>
            <person name="Zheng Y."/>
            <person name="Lin W."/>
            <person name="Duan Y."/>
            <person name="Cao H."/>
            <person name="Xiong S."/>
            <person name="Wang X."/>
            <person name="Wei L."/>
            <person name="Li C."/>
            <person name="Ma Q."/>
            <person name="Ju M."/>
            <person name="Zhao R."/>
            <person name="Li G."/>
            <person name="Mu C."/>
            <person name="Tian Q."/>
            <person name="Mei H."/>
            <person name="Zhang T."/>
            <person name="Gao T."/>
            <person name="Zhang H."/>
        </authorList>
    </citation>
    <scope>NUCLEOTIDE SEQUENCE</scope>
    <source>
        <strain evidence="2">G01</strain>
    </source>
</reference>
<reference evidence="2" key="1">
    <citation type="submission" date="2020-06" db="EMBL/GenBank/DDBJ databases">
        <authorList>
            <person name="Li T."/>
            <person name="Hu X."/>
            <person name="Zhang T."/>
            <person name="Song X."/>
            <person name="Zhang H."/>
            <person name="Dai N."/>
            <person name="Sheng W."/>
            <person name="Hou X."/>
            <person name="Wei L."/>
        </authorList>
    </citation>
    <scope>NUCLEOTIDE SEQUENCE</scope>
    <source>
        <strain evidence="2">G01</strain>
        <tissue evidence="2">Leaf</tissue>
    </source>
</reference>
<organism evidence="2">
    <name type="scientific">Sesamum angustifolium</name>
    <dbReference type="NCBI Taxonomy" id="2727405"/>
    <lineage>
        <taxon>Eukaryota</taxon>
        <taxon>Viridiplantae</taxon>
        <taxon>Streptophyta</taxon>
        <taxon>Embryophyta</taxon>
        <taxon>Tracheophyta</taxon>
        <taxon>Spermatophyta</taxon>
        <taxon>Magnoliopsida</taxon>
        <taxon>eudicotyledons</taxon>
        <taxon>Gunneridae</taxon>
        <taxon>Pentapetalae</taxon>
        <taxon>asterids</taxon>
        <taxon>lamiids</taxon>
        <taxon>Lamiales</taxon>
        <taxon>Pedaliaceae</taxon>
        <taxon>Sesamum</taxon>
    </lineage>
</organism>